<feature type="compositionally biased region" description="Gly residues" evidence="1">
    <location>
        <begin position="1"/>
        <end position="12"/>
    </location>
</feature>
<name>A0A9D9DMP7_9BACT</name>
<comment type="caution">
    <text evidence="2">The sequence shown here is derived from an EMBL/GenBank/DDBJ whole genome shotgun (WGS) entry which is preliminary data.</text>
</comment>
<dbReference type="Gene3D" id="3.90.930.1">
    <property type="match status" value="1"/>
</dbReference>
<evidence type="ECO:0000313" key="3">
    <source>
        <dbReference type="Proteomes" id="UP000823632"/>
    </source>
</evidence>
<protein>
    <submittedName>
        <fullName evidence="2">Uncharacterized protein</fullName>
    </submittedName>
</protein>
<evidence type="ECO:0000256" key="1">
    <source>
        <dbReference type="SAM" id="MobiDB-lite"/>
    </source>
</evidence>
<feature type="compositionally biased region" description="Polar residues" evidence="1">
    <location>
        <begin position="13"/>
        <end position="42"/>
    </location>
</feature>
<dbReference type="SUPFAM" id="SSF69318">
    <property type="entry name" value="Integrin alpha N-terminal domain"/>
    <property type="match status" value="1"/>
</dbReference>
<proteinExistence type="predicted"/>
<feature type="region of interest" description="Disordered" evidence="1">
    <location>
        <begin position="1"/>
        <end position="42"/>
    </location>
</feature>
<gene>
    <name evidence="2" type="ORF">IAC76_04135</name>
</gene>
<dbReference type="InterPro" id="IPR028994">
    <property type="entry name" value="Integrin_alpha_N"/>
</dbReference>
<accession>A0A9D9DMP7</accession>
<dbReference type="Proteomes" id="UP000823632">
    <property type="component" value="Unassembled WGS sequence"/>
</dbReference>
<organism evidence="2 3">
    <name type="scientific">Candidatus Scatousia excrementipullorum</name>
    <dbReference type="NCBI Taxonomy" id="2840936"/>
    <lineage>
        <taxon>Bacteria</taxon>
        <taxon>Candidatus Scatousia</taxon>
    </lineage>
</organism>
<reference evidence="2" key="1">
    <citation type="submission" date="2020-10" db="EMBL/GenBank/DDBJ databases">
        <authorList>
            <person name="Gilroy R."/>
        </authorList>
    </citation>
    <scope>NUCLEOTIDE SEQUENCE</scope>
    <source>
        <strain evidence="2">10192</strain>
    </source>
</reference>
<dbReference type="EMBL" id="JADIND010000088">
    <property type="protein sequence ID" value="MBO8430554.1"/>
    <property type="molecule type" value="Genomic_DNA"/>
</dbReference>
<dbReference type="AlphaFoldDB" id="A0A9D9DMP7"/>
<evidence type="ECO:0000313" key="2">
    <source>
        <dbReference type="EMBL" id="MBO8430554.1"/>
    </source>
</evidence>
<sequence>MLEGINGLGGVNGNSKSQKAAQSAGQESLNSVFGTKSNDLSQVSDGNDDLRSLFLDGGVKKIVTTINEDGSKTEKSYDKDGKLTKEVVYKDVNGDGKEDIYSVTNFYEAYDDPVEEGKRHPATSISFIDEDGDGYNDSRIEKEYDENGKLKTETKSYEEDINDVKNRKHMPWETYNRRMDVLNGGSLMMG</sequence>
<reference evidence="2" key="2">
    <citation type="journal article" date="2021" name="PeerJ">
        <title>Extensive microbial diversity within the chicken gut microbiome revealed by metagenomics and culture.</title>
        <authorList>
            <person name="Gilroy R."/>
            <person name="Ravi A."/>
            <person name="Getino M."/>
            <person name="Pursley I."/>
            <person name="Horton D.L."/>
            <person name="Alikhan N.F."/>
            <person name="Baker D."/>
            <person name="Gharbi K."/>
            <person name="Hall N."/>
            <person name="Watson M."/>
            <person name="Adriaenssens E.M."/>
            <person name="Foster-Nyarko E."/>
            <person name="Jarju S."/>
            <person name="Secka A."/>
            <person name="Antonio M."/>
            <person name="Oren A."/>
            <person name="Chaudhuri R.R."/>
            <person name="La Ragione R."/>
            <person name="Hildebrand F."/>
            <person name="Pallen M.J."/>
        </authorList>
    </citation>
    <scope>NUCLEOTIDE SEQUENCE</scope>
    <source>
        <strain evidence="2">10192</strain>
    </source>
</reference>